<evidence type="ECO:0000313" key="2">
    <source>
        <dbReference type="EMBL" id="KAG7162454.1"/>
    </source>
</evidence>
<proteinExistence type="predicted"/>
<feature type="transmembrane region" description="Helical" evidence="1">
    <location>
        <begin position="58"/>
        <end position="81"/>
    </location>
</feature>
<evidence type="ECO:0000313" key="3">
    <source>
        <dbReference type="Proteomes" id="UP000747542"/>
    </source>
</evidence>
<keyword evidence="1" id="KW-1133">Transmembrane helix</keyword>
<sequence>MVGSKGSPLVPALSKRIMSITEAGLVFHWIKTEEPNSTVCHRVPTKVTVKTTLSLINIWGMFVILAAGHVVSVSVLYLELLKVRLQNNKNH</sequence>
<dbReference type="Proteomes" id="UP000747542">
    <property type="component" value="Unassembled WGS sequence"/>
</dbReference>
<organism evidence="2 3">
    <name type="scientific">Homarus americanus</name>
    <name type="common">American lobster</name>
    <dbReference type="NCBI Taxonomy" id="6706"/>
    <lineage>
        <taxon>Eukaryota</taxon>
        <taxon>Metazoa</taxon>
        <taxon>Ecdysozoa</taxon>
        <taxon>Arthropoda</taxon>
        <taxon>Crustacea</taxon>
        <taxon>Multicrustacea</taxon>
        <taxon>Malacostraca</taxon>
        <taxon>Eumalacostraca</taxon>
        <taxon>Eucarida</taxon>
        <taxon>Decapoda</taxon>
        <taxon>Pleocyemata</taxon>
        <taxon>Astacidea</taxon>
        <taxon>Nephropoidea</taxon>
        <taxon>Nephropidae</taxon>
        <taxon>Homarus</taxon>
    </lineage>
</organism>
<evidence type="ECO:0000256" key="1">
    <source>
        <dbReference type="SAM" id="Phobius"/>
    </source>
</evidence>
<name>A0A8J5MT48_HOMAM</name>
<keyword evidence="1" id="KW-0472">Membrane</keyword>
<dbReference type="EMBL" id="JAHLQT010027705">
    <property type="protein sequence ID" value="KAG7162454.1"/>
    <property type="molecule type" value="Genomic_DNA"/>
</dbReference>
<keyword evidence="1" id="KW-0812">Transmembrane</keyword>
<keyword evidence="3" id="KW-1185">Reference proteome</keyword>
<comment type="caution">
    <text evidence="2">The sequence shown here is derived from an EMBL/GenBank/DDBJ whole genome shotgun (WGS) entry which is preliminary data.</text>
</comment>
<feature type="non-terminal residue" evidence="2">
    <location>
        <position position="91"/>
    </location>
</feature>
<reference evidence="2" key="1">
    <citation type="journal article" date="2021" name="Sci. Adv.">
        <title>The American lobster genome reveals insights on longevity, neural, and immune adaptations.</title>
        <authorList>
            <person name="Polinski J.M."/>
            <person name="Zimin A.V."/>
            <person name="Clark K.F."/>
            <person name="Kohn A.B."/>
            <person name="Sadowski N."/>
            <person name="Timp W."/>
            <person name="Ptitsyn A."/>
            <person name="Khanna P."/>
            <person name="Romanova D.Y."/>
            <person name="Williams P."/>
            <person name="Greenwood S.J."/>
            <person name="Moroz L.L."/>
            <person name="Walt D.R."/>
            <person name="Bodnar A.G."/>
        </authorList>
    </citation>
    <scope>NUCLEOTIDE SEQUENCE</scope>
    <source>
        <strain evidence="2">GMGI-L3</strain>
    </source>
</reference>
<dbReference type="AlphaFoldDB" id="A0A8J5MT48"/>
<protein>
    <submittedName>
        <fullName evidence="2">Uncharacterized protein</fullName>
    </submittedName>
</protein>
<gene>
    <name evidence="2" type="ORF">Hamer_G007998</name>
</gene>
<accession>A0A8J5MT48</accession>